<dbReference type="Proteomes" id="UP001497623">
    <property type="component" value="Unassembled WGS sequence"/>
</dbReference>
<gene>
    <name evidence="1" type="ORF">MNOR_LOCUS39192</name>
</gene>
<sequence length="114" mass="12942">ADDMFLDILKNRLIIGHKQACRWQQNHSSIDFTLPPLIENTEDLRNMTNHAHTMASLNSALPHFDHTKLEQEIGVDNEIMEGLFSTNEPLDEVKTSAAILVLTGWVRSEGAYLR</sequence>
<accession>A0AAV2SPK4</accession>
<proteinExistence type="predicted"/>
<feature type="non-terminal residue" evidence="1">
    <location>
        <position position="1"/>
    </location>
</feature>
<dbReference type="EMBL" id="CAXKWB010098369">
    <property type="protein sequence ID" value="CAL4222589.1"/>
    <property type="molecule type" value="Genomic_DNA"/>
</dbReference>
<evidence type="ECO:0000313" key="1">
    <source>
        <dbReference type="EMBL" id="CAL4222589.1"/>
    </source>
</evidence>
<keyword evidence="2" id="KW-1185">Reference proteome</keyword>
<dbReference type="AlphaFoldDB" id="A0AAV2SPK4"/>
<evidence type="ECO:0000313" key="2">
    <source>
        <dbReference type="Proteomes" id="UP001497623"/>
    </source>
</evidence>
<name>A0AAV2SPK4_MEGNR</name>
<comment type="caution">
    <text evidence="1">The sequence shown here is derived from an EMBL/GenBank/DDBJ whole genome shotgun (WGS) entry which is preliminary data.</text>
</comment>
<organism evidence="1 2">
    <name type="scientific">Meganyctiphanes norvegica</name>
    <name type="common">Northern krill</name>
    <name type="synonym">Thysanopoda norvegica</name>
    <dbReference type="NCBI Taxonomy" id="48144"/>
    <lineage>
        <taxon>Eukaryota</taxon>
        <taxon>Metazoa</taxon>
        <taxon>Ecdysozoa</taxon>
        <taxon>Arthropoda</taxon>
        <taxon>Crustacea</taxon>
        <taxon>Multicrustacea</taxon>
        <taxon>Malacostraca</taxon>
        <taxon>Eumalacostraca</taxon>
        <taxon>Eucarida</taxon>
        <taxon>Euphausiacea</taxon>
        <taxon>Euphausiidae</taxon>
        <taxon>Meganyctiphanes</taxon>
    </lineage>
</organism>
<reference evidence="1 2" key="1">
    <citation type="submission" date="2024-05" db="EMBL/GenBank/DDBJ databases">
        <authorList>
            <person name="Wallberg A."/>
        </authorList>
    </citation>
    <scope>NUCLEOTIDE SEQUENCE [LARGE SCALE GENOMIC DNA]</scope>
</reference>
<protein>
    <submittedName>
        <fullName evidence="1">Uncharacterized protein</fullName>
    </submittedName>
</protein>